<dbReference type="Proteomes" id="UP000185207">
    <property type="component" value="Unassembled WGS sequence"/>
</dbReference>
<dbReference type="PANTHER" id="PTHR31126:SF1">
    <property type="entry name" value="TYROSINE SPECIFIC PROTEIN PHOSPHATASES DOMAIN-CONTAINING PROTEIN"/>
    <property type="match status" value="1"/>
</dbReference>
<gene>
    <name evidence="3" type="ORF">SAMN05444409_1057</name>
</gene>
<dbReference type="SUPFAM" id="SSF52799">
    <property type="entry name" value="(Phosphotyrosine protein) phosphatases II"/>
    <property type="match status" value="1"/>
</dbReference>
<dbReference type="AlphaFoldDB" id="A0A1N6F568"/>
<name>A0A1N6F568_9FLAO</name>
<dbReference type="PROSITE" id="PS51257">
    <property type="entry name" value="PROKAR_LIPOPROTEIN"/>
    <property type="match status" value="1"/>
</dbReference>
<proteinExistence type="inferred from homology"/>
<protein>
    <submittedName>
        <fullName evidence="3">Protein-tyrosine phosphatase</fullName>
    </submittedName>
</protein>
<dbReference type="EMBL" id="FSRK01000001">
    <property type="protein sequence ID" value="SIN90389.1"/>
    <property type="molecule type" value="Genomic_DNA"/>
</dbReference>
<keyword evidence="4" id="KW-1185">Reference proteome</keyword>
<evidence type="ECO:0000259" key="2">
    <source>
        <dbReference type="PROSITE" id="PS50056"/>
    </source>
</evidence>
<dbReference type="STRING" id="1416779.SAMN05444409_1057"/>
<evidence type="ECO:0000313" key="4">
    <source>
        <dbReference type="Proteomes" id="UP000185207"/>
    </source>
</evidence>
<accession>A0A1N6F568</accession>
<evidence type="ECO:0000256" key="1">
    <source>
        <dbReference type="ARBA" id="ARBA00009580"/>
    </source>
</evidence>
<dbReference type="PANTHER" id="PTHR31126">
    <property type="entry name" value="TYROSINE-PROTEIN PHOSPHATASE"/>
    <property type="match status" value="1"/>
</dbReference>
<dbReference type="InterPro" id="IPR029021">
    <property type="entry name" value="Prot-tyrosine_phosphatase-like"/>
</dbReference>
<reference evidence="4" key="1">
    <citation type="submission" date="2016-11" db="EMBL/GenBank/DDBJ databases">
        <authorList>
            <person name="Varghese N."/>
            <person name="Submissions S."/>
        </authorList>
    </citation>
    <scope>NUCLEOTIDE SEQUENCE [LARGE SCALE GENOMIC DNA]</scope>
    <source>
        <strain evidence="4">DSM 27623</strain>
    </source>
</reference>
<sequence>MKNRFLIMRYFYYLFLLFIISCKTYTSSKPEFSTYSNQNHVEIKKVNNLRYLGGIKNSEGKILKDSLIYRSGNLHQLRKFSFGEFEKMKISKVIDLRTQQEISKEPDQLPKDVNYKIYSAFEDKNDEMSNAKQLALKGKISKNDADKRMIKFYTDYVSENPEIIKQIITEILNSEQPILYHCTAGKDRTGMITALILKILKFDNSVIFEEYLQSNNLRQHMIQKRLNLAKTFHFVYPKLDIGVVEKTSWIEHNYLQSAFDEIDKKYDSMDNYIHQVLGISENQREIYIQKFLQ</sequence>
<dbReference type="RefSeq" id="WP_074233795.1">
    <property type="nucleotide sequence ID" value="NZ_FSRK01000001.1"/>
</dbReference>
<feature type="domain" description="Tyrosine specific protein phosphatases" evidence="2">
    <location>
        <begin position="158"/>
        <end position="231"/>
    </location>
</feature>
<dbReference type="PROSITE" id="PS50056">
    <property type="entry name" value="TYR_PHOSPHATASE_2"/>
    <property type="match status" value="1"/>
</dbReference>
<dbReference type="InterPro" id="IPR026893">
    <property type="entry name" value="Tyr/Ser_Pase_IphP-type"/>
</dbReference>
<dbReference type="Gene3D" id="3.90.190.10">
    <property type="entry name" value="Protein tyrosine phosphatase superfamily"/>
    <property type="match status" value="1"/>
</dbReference>
<organism evidence="3 4">
    <name type="scientific">Epilithonimonas zeae</name>
    <dbReference type="NCBI Taxonomy" id="1416779"/>
    <lineage>
        <taxon>Bacteria</taxon>
        <taxon>Pseudomonadati</taxon>
        <taxon>Bacteroidota</taxon>
        <taxon>Flavobacteriia</taxon>
        <taxon>Flavobacteriales</taxon>
        <taxon>Weeksellaceae</taxon>
        <taxon>Chryseobacterium group</taxon>
        <taxon>Epilithonimonas</taxon>
    </lineage>
</organism>
<dbReference type="GO" id="GO:0004721">
    <property type="term" value="F:phosphoprotein phosphatase activity"/>
    <property type="evidence" value="ECO:0007669"/>
    <property type="project" value="InterPro"/>
</dbReference>
<dbReference type="Pfam" id="PF13350">
    <property type="entry name" value="Y_phosphatase3"/>
    <property type="match status" value="1"/>
</dbReference>
<dbReference type="InterPro" id="IPR000387">
    <property type="entry name" value="Tyr_Pase_dom"/>
</dbReference>
<comment type="similarity">
    <text evidence="1">Belongs to the protein-tyrosine phosphatase family.</text>
</comment>
<evidence type="ECO:0000313" key="3">
    <source>
        <dbReference type="EMBL" id="SIN90389.1"/>
    </source>
</evidence>